<organism evidence="2 3">
    <name type="scientific">Timema podura</name>
    <name type="common">Walking stick</name>
    <dbReference type="NCBI Taxonomy" id="61482"/>
    <lineage>
        <taxon>Eukaryota</taxon>
        <taxon>Metazoa</taxon>
        <taxon>Ecdysozoa</taxon>
        <taxon>Arthropoda</taxon>
        <taxon>Hexapoda</taxon>
        <taxon>Insecta</taxon>
        <taxon>Pterygota</taxon>
        <taxon>Neoptera</taxon>
        <taxon>Polyneoptera</taxon>
        <taxon>Phasmatodea</taxon>
        <taxon>Timematodea</taxon>
        <taxon>Timematoidea</taxon>
        <taxon>Timematidae</taxon>
        <taxon>Timema</taxon>
    </lineage>
</organism>
<comment type="caution">
    <text evidence="2">The sequence shown here is derived from an EMBL/GenBank/DDBJ whole genome shotgun (WGS) entry which is preliminary data.</text>
</comment>
<reference evidence="2" key="1">
    <citation type="submission" date="2021-03" db="EMBL/GenBank/DDBJ databases">
        <authorList>
            <person name="Tran Van P."/>
        </authorList>
    </citation>
    <scope>NUCLEOTIDE SEQUENCE</scope>
</reference>
<protein>
    <submittedName>
        <fullName evidence="2">Uncharacterized protein</fullName>
    </submittedName>
</protein>
<sequence length="225" mass="27495">MDKVKEKPNTETSDKLKLEQDLCKKACRLILAHKKLRTETLKEYDEMQTQIAMQREMQVRKNERKKHRELREQVMRAREIREIEEQTIKAVEELKERQKGVVRRELLQKWISQGEKTFEERLFEIHFWEEIEREHKEVVRRHNEYELMYLKLFQDVNSIDTTSSSSEETPRKQKAEISEVRKINLPLTEEARKSMQYKIKEEKEWKKTIAEKNLKKHLKSMKKIK</sequence>
<evidence type="ECO:0000313" key="3">
    <source>
        <dbReference type="Proteomes" id="UP001153148"/>
    </source>
</evidence>
<feature type="non-terminal residue" evidence="2">
    <location>
        <position position="225"/>
    </location>
</feature>
<evidence type="ECO:0000313" key="2">
    <source>
        <dbReference type="EMBL" id="CAG2062341.1"/>
    </source>
</evidence>
<accession>A0ABN7P5D0</accession>
<dbReference type="Proteomes" id="UP001153148">
    <property type="component" value="Unassembled WGS sequence"/>
</dbReference>
<keyword evidence="1" id="KW-0175">Coiled coil</keyword>
<gene>
    <name evidence="2" type="ORF">TPAB3V08_LOCUS9292</name>
</gene>
<dbReference type="EMBL" id="CAJPIN010019783">
    <property type="protein sequence ID" value="CAG2062341.1"/>
    <property type="molecule type" value="Genomic_DNA"/>
</dbReference>
<proteinExistence type="predicted"/>
<keyword evidence="3" id="KW-1185">Reference proteome</keyword>
<evidence type="ECO:0000256" key="1">
    <source>
        <dbReference type="SAM" id="Coils"/>
    </source>
</evidence>
<feature type="coiled-coil region" evidence="1">
    <location>
        <begin position="53"/>
        <end position="97"/>
    </location>
</feature>
<name>A0ABN7P5D0_TIMPD</name>